<feature type="signal peptide" evidence="1">
    <location>
        <begin position="1"/>
        <end position="23"/>
    </location>
</feature>
<gene>
    <name evidence="2" type="ORF">ESY86_03630</name>
</gene>
<comment type="caution">
    <text evidence="2">The sequence shown here is derived from an EMBL/GenBank/DDBJ whole genome shotgun (WGS) entry which is preliminary data.</text>
</comment>
<evidence type="ECO:0008006" key="4">
    <source>
        <dbReference type="Google" id="ProtNLM"/>
    </source>
</evidence>
<keyword evidence="3" id="KW-1185">Reference proteome</keyword>
<keyword evidence="1" id="KW-0732">Signal</keyword>
<organism evidence="2 3">
    <name type="scientific">Subsaximicrobium wynnwilliamsii</name>
    <dbReference type="NCBI Taxonomy" id="291179"/>
    <lineage>
        <taxon>Bacteria</taxon>
        <taxon>Pseudomonadati</taxon>
        <taxon>Bacteroidota</taxon>
        <taxon>Flavobacteriia</taxon>
        <taxon>Flavobacteriales</taxon>
        <taxon>Flavobacteriaceae</taxon>
        <taxon>Subsaximicrobium</taxon>
    </lineage>
</organism>
<proteinExistence type="predicted"/>
<accession>A0A5C6ZJI9</accession>
<feature type="chain" id="PRO_5022837497" description="Lipocalin family protein" evidence="1">
    <location>
        <begin position="24"/>
        <end position="155"/>
    </location>
</feature>
<name>A0A5C6ZJI9_9FLAO</name>
<protein>
    <recommendedName>
        <fullName evidence="4">Lipocalin family protein</fullName>
    </recommendedName>
</protein>
<dbReference type="RefSeq" id="WP_147085214.1">
    <property type="nucleotide sequence ID" value="NZ_VORM01000002.1"/>
</dbReference>
<dbReference type="PROSITE" id="PS51257">
    <property type="entry name" value="PROKAR_LIPOPROTEIN"/>
    <property type="match status" value="1"/>
</dbReference>
<evidence type="ECO:0000256" key="1">
    <source>
        <dbReference type="SAM" id="SignalP"/>
    </source>
</evidence>
<reference evidence="2 3" key="1">
    <citation type="submission" date="2019-08" db="EMBL/GenBank/DDBJ databases">
        <title>Genomes of Subsaximicrobium wynnwilliamsii strains.</title>
        <authorList>
            <person name="Bowman J.P."/>
        </authorList>
    </citation>
    <scope>NUCLEOTIDE SEQUENCE [LARGE SCALE GENOMIC DNA]</scope>
    <source>
        <strain evidence="2 3">2-80-2</strain>
    </source>
</reference>
<sequence length="155" mass="18223">MKTHKKRIIGVFILFLMVSCALESQFALPNDEKINPEFIGEWYSEENDDESIKITKNGEKSYRLQVFDENETNESIAFSKTIKGFSIMNIQTETKGIITYVFYGFNVEGNTLTFSEVNDKLRHEEFESESELLRFFEENLTKEDFFINPTELKRK</sequence>
<evidence type="ECO:0000313" key="3">
    <source>
        <dbReference type="Proteomes" id="UP000321578"/>
    </source>
</evidence>
<dbReference type="OrthoDB" id="1446185at2"/>
<evidence type="ECO:0000313" key="2">
    <source>
        <dbReference type="EMBL" id="TXD90468.1"/>
    </source>
</evidence>
<dbReference type="AlphaFoldDB" id="A0A5C6ZJI9"/>
<dbReference type="Proteomes" id="UP000321578">
    <property type="component" value="Unassembled WGS sequence"/>
</dbReference>
<dbReference type="EMBL" id="VORO01000003">
    <property type="protein sequence ID" value="TXD90468.1"/>
    <property type="molecule type" value="Genomic_DNA"/>
</dbReference>